<evidence type="ECO:0000313" key="2">
    <source>
        <dbReference type="Proteomes" id="UP000830768"/>
    </source>
</evidence>
<accession>A0ACD3Z5K2</accession>
<keyword evidence="2" id="KW-1185">Reference proteome</keyword>
<sequence length="607" mass="68765">MPVLDTKGTAHPSPPPNGSFDFYAGPNLLGMVESSNDNLWLMKDAENRLKVLASLCEIYLHATSTDPADFARLPSETLLTLNELKNDIIHDVHKLAKANNLVALDLIEMSRSHPDDEFDELAENKIRELEKQRDVIKGKVDMIYAIREFQRAQEELESEQDCDSNDEEEEFEVVAESAEVPRGLPKGDYEWTQAILNNKGPLVILNNLPACITYTQVMEGVTGLGGISSVLVRPEPAGSRKGAYCAAIHFNSNKAANAYIDFFKENPLFFVDEEGDVHKARMLQFQAAAPSDHDPQSSVSGRCLDFNKFPAKAVWATIKRIGMSHIVRVSFNPDASNDAGELSVEMTDAFKASYVRDMALEELPMLGFSGLAEDITDGLCESDYPPSHIQNRYANVIPYVAENHLDKWNTTPYNAWEFPRHLQTESYDTWEPHLTTHETCLRMIYPNPLPRIPEEDMRPRLEMTMDSHTYTCVDGRVYEMSTGDLSSQREIRGHEFNMLQVLTLGKHEWADFWRELAMQQQVLNPDTYARMVEHRRQVAEGQINCPVDCYECVPSLRNSPTPLRAKLYTQTSDEGFLHGSWLHGDDIQIRLSVPPMIPRMGQIIRND</sequence>
<organism evidence="1 2">
    <name type="scientific">Fusarium solani subsp. cucurbitae</name>
    <name type="common">Neocosmosporum cucurbitae</name>
    <dbReference type="NCBI Taxonomy" id="2747967"/>
    <lineage>
        <taxon>Eukaryota</taxon>
        <taxon>Fungi</taxon>
        <taxon>Dikarya</taxon>
        <taxon>Ascomycota</taxon>
        <taxon>Pezizomycotina</taxon>
        <taxon>Sordariomycetes</taxon>
        <taxon>Hypocreomycetidae</taxon>
        <taxon>Hypocreales</taxon>
        <taxon>Nectriaceae</taxon>
        <taxon>Fusarium</taxon>
        <taxon>Fusarium solani species complex</taxon>
    </lineage>
</organism>
<name>A0ACD3Z5K2_FUSSC</name>
<gene>
    <name evidence="1" type="ORF">LCI18_007386</name>
</gene>
<dbReference type="EMBL" id="CP090035">
    <property type="protein sequence ID" value="UPK96451.1"/>
    <property type="molecule type" value="Genomic_DNA"/>
</dbReference>
<evidence type="ECO:0000313" key="1">
    <source>
        <dbReference type="EMBL" id="UPK96451.1"/>
    </source>
</evidence>
<reference evidence="1" key="1">
    <citation type="submission" date="2021-11" db="EMBL/GenBank/DDBJ databases">
        <title>Fusarium solani-melongenae Genome sequencing and assembly.</title>
        <authorList>
            <person name="Xie S."/>
            <person name="Huang L."/>
            <person name="Zhang X."/>
        </authorList>
    </citation>
    <scope>NUCLEOTIDE SEQUENCE</scope>
    <source>
        <strain evidence="1">CRI 24-3</strain>
    </source>
</reference>
<dbReference type="Proteomes" id="UP000830768">
    <property type="component" value="Chromosome 6"/>
</dbReference>
<proteinExistence type="predicted"/>
<protein>
    <submittedName>
        <fullName evidence="1">Uncharacterized protein</fullName>
    </submittedName>
</protein>